<organism evidence="5 6">
    <name type="scientific">Aestuariivirga litoralis</name>
    <dbReference type="NCBI Taxonomy" id="2650924"/>
    <lineage>
        <taxon>Bacteria</taxon>
        <taxon>Pseudomonadati</taxon>
        <taxon>Pseudomonadota</taxon>
        <taxon>Alphaproteobacteria</taxon>
        <taxon>Hyphomicrobiales</taxon>
        <taxon>Aestuariivirgaceae</taxon>
        <taxon>Aestuariivirga</taxon>
    </lineage>
</organism>
<feature type="binding site" evidence="3">
    <location>
        <position position="103"/>
    </location>
    <ligand>
        <name>substrate</name>
    </ligand>
</feature>
<keyword evidence="3" id="KW-0479">Metal-binding</keyword>
<evidence type="ECO:0000256" key="3">
    <source>
        <dbReference type="PIRSR" id="PIRSR605511-2"/>
    </source>
</evidence>
<feature type="domain" description="SMP-30/Gluconolactonase/LRE-like region" evidence="4">
    <location>
        <begin position="15"/>
        <end position="256"/>
    </location>
</feature>
<dbReference type="Proteomes" id="UP000248795">
    <property type="component" value="Unassembled WGS sequence"/>
</dbReference>
<dbReference type="AlphaFoldDB" id="A0A2W2B527"/>
<dbReference type="PANTHER" id="PTHR10907">
    <property type="entry name" value="REGUCALCIN"/>
    <property type="match status" value="1"/>
</dbReference>
<dbReference type="InterPro" id="IPR011042">
    <property type="entry name" value="6-blade_b-propeller_TolB-like"/>
</dbReference>
<sequence>MTLTPRIVAQTRDRLGESPLWHQAEQAIYWTDLYGPILHRLGRDGRIESWTIPGTSFIGSFVFASGGRVMLAIDTGLALFEPGSGRITPFADPNAAREGVIYNDSKIDRQGRLWVGTLDLAEAEPRGMLYCVDAEGNARLGDGGFTVCNGPAFSPDGGVLYFSDSVGRRLLAYDLAPGTPVLRNRRVFAALGPDDGIPDGLTVDAEGGLWCAHYGAGRLTRFAPDGTVLMVIDLPCPIVTSMGFGGPDMTTLYVTTGWSPGVTRAEDETGPGGALLAFDTGIRGLPEPVFAVG</sequence>
<comment type="caution">
    <text evidence="5">The sequence shown here is derived from an EMBL/GenBank/DDBJ whole genome shotgun (WGS) entry which is preliminary data.</text>
</comment>
<dbReference type="RefSeq" id="WP_111199924.1">
    <property type="nucleotide sequence ID" value="NZ_QKVK01000010.1"/>
</dbReference>
<reference evidence="6" key="1">
    <citation type="submission" date="2018-06" db="EMBL/GenBank/DDBJ databases">
        <title>Aestuariibacter litoralis strain KCTC 52945T.</title>
        <authorList>
            <person name="Li X."/>
            <person name="Salam N."/>
            <person name="Li J.-L."/>
            <person name="Chen Y.-M."/>
            <person name="Yang Z.-W."/>
            <person name="Zhang L.-Y."/>
            <person name="Han M.-X."/>
            <person name="Xiao M."/>
            <person name="Li W.-J."/>
        </authorList>
    </citation>
    <scope>NUCLEOTIDE SEQUENCE [LARGE SCALE GENOMIC DNA]</scope>
    <source>
        <strain evidence="6">KCTC 52945</strain>
    </source>
</reference>
<dbReference type="Pfam" id="PF08450">
    <property type="entry name" value="SGL"/>
    <property type="match status" value="1"/>
</dbReference>
<comment type="cofactor">
    <cofactor evidence="3">
        <name>Zn(2+)</name>
        <dbReference type="ChEBI" id="CHEBI:29105"/>
    </cofactor>
    <text evidence="3">Binds 1 divalent metal cation per subunit.</text>
</comment>
<dbReference type="GO" id="GO:0005509">
    <property type="term" value="F:calcium ion binding"/>
    <property type="evidence" value="ECO:0007669"/>
    <property type="project" value="TreeGrafter"/>
</dbReference>
<dbReference type="PRINTS" id="PR01790">
    <property type="entry name" value="SMP30FAMILY"/>
</dbReference>
<feature type="binding site" evidence="3">
    <location>
        <position position="199"/>
    </location>
    <ligand>
        <name>a divalent metal cation</name>
        <dbReference type="ChEBI" id="CHEBI:60240"/>
    </ligand>
</feature>
<dbReference type="SUPFAM" id="SSF63829">
    <property type="entry name" value="Calcium-dependent phosphotriesterase"/>
    <property type="match status" value="1"/>
</dbReference>
<proteinExistence type="inferred from homology"/>
<dbReference type="Gene3D" id="2.120.10.30">
    <property type="entry name" value="TolB, C-terminal domain"/>
    <property type="match status" value="1"/>
</dbReference>
<evidence type="ECO:0000259" key="4">
    <source>
        <dbReference type="Pfam" id="PF08450"/>
    </source>
</evidence>
<evidence type="ECO:0000313" key="6">
    <source>
        <dbReference type="Proteomes" id="UP000248795"/>
    </source>
</evidence>
<dbReference type="InterPro" id="IPR013658">
    <property type="entry name" value="SGL"/>
</dbReference>
<comment type="similarity">
    <text evidence="1">Belongs to the SMP-30/CGR1 family.</text>
</comment>
<keyword evidence="6" id="KW-1185">Reference proteome</keyword>
<feature type="binding site" evidence="3">
    <location>
        <position position="17"/>
    </location>
    <ligand>
        <name>a divalent metal cation</name>
        <dbReference type="ChEBI" id="CHEBI:60240"/>
    </ligand>
</feature>
<accession>A0A2W2B527</accession>
<name>A0A2W2B527_9HYPH</name>
<dbReference type="EMBL" id="QKVK01000010">
    <property type="protein sequence ID" value="PZF75404.1"/>
    <property type="molecule type" value="Genomic_DNA"/>
</dbReference>
<dbReference type="GO" id="GO:0019853">
    <property type="term" value="P:L-ascorbic acid biosynthetic process"/>
    <property type="evidence" value="ECO:0007669"/>
    <property type="project" value="TreeGrafter"/>
</dbReference>
<feature type="binding site" evidence="3">
    <location>
        <position position="149"/>
    </location>
    <ligand>
        <name>a divalent metal cation</name>
        <dbReference type="ChEBI" id="CHEBI:60240"/>
    </ligand>
</feature>
<dbReference type="GO" id="GO:0004341">
    <property type="term" value="F:gluconolactonase activity"/>
    <property type="evidence" value="ECO:0007669"/>
    <property type="project" value="TreeGrafter"/>
</dbReference>
<gene>
    <name evidence="5" type="ORF">DK847_17955</name>
</gene>
<keyword evidence="3" id="KW-0862">Zinc</keyword>
<evidence type="ECO:0000313" key="5">
    <source>
        <dbReference type="EMBL" id="PZF75404.1"/>
    </source>
</evidence>
<evidence type="ECO:0000256" key="1">
    <source>
        <dbReference type="ARBA" id="ARBA00008853"/>
    </source>
</evidence>
<dbReference type="InterPro" id="IPR005511">
    <property type="entry name" value="SMP-30"/>
</dbReference>
<evidence type="ECO:0000256" key="2">
    <source>
        <dbReference type="PIRSR" id="PIRSR605511-1"/>
    </source>
</evidence>
<protein>
    <submittedName>
        <fullName evidence="5">SMP-30/gluconolactonase/LRE family protein</fullName>
    </submittedName>
</protein>
<dbReference type="PANTHER" id="PTHR10907:SF47">
    <property type="entry name" value="REGUCALCIN"/>
    <property type="match status" value="1"/>
</dbReference>
<feature type="active site" description="Proton donor/acceptor" evidence="2">
    <location>
        <position position="199"/>
    </location>
</feature>